<feature type="region of interest" description="Disordered" evidence="4">
    <location>
        <begin position="1"/>
        <end position="23"/>
    </location>
</feature>
<evidence type="ECO:0000256" key="4">
    <source>
        <dbReference type="SAM" id="MobiDB-lite"/>
    </source>
</evidence>
<dbReference type="AlphaFoldDB" id="A0A0A1UWH7"/>
<dbReference type="Gene3D" id="3.30.1490.10">
    <property type="match status" value="1"/>
</dbReference>
<sequence length="142" mass="16144">MVRISVSSDALKSTNDAEKQGKRQVIVRPSSQVIVKSLELMQKKGHVSELVVANCRLIYHRFTLFYVSVNKCGVISPRCNVRLVDMEKWVVRLRPARQFGHAVLTTSLSLLHPACLFSSVLCRTANFARKRSFSLFRALLPW</sequence>
<dbReference type="Proteomes" id="UP000030151">
    <property type="component" value="Unassembled WGS sequence"/>
</dbReference>
<comment type="similarity">
    <text evidence="1">Belongs to the universal ribosomal protein uS8 family.</text>
</comment>
<protein>
    <submittedName>
        <fullName evidence="5">Ribosomal protein S8</fullName>
    </submittedName>
</protein>
<dbReference type="GO" id="GO:1990904">
    <property type="term" value="C:ribonucleoprotein complex"/>
    <property type="evidence" value="ECO:0007669"/>
    <property type="project" value="UniProtKB-KW"/>
</dbReference>
<evidence type="ECO:0000256" key="2">
    <source>
        <dbReference type="ARBA" id="ARBA00022980"/>
    </source>
</evidence>
<evidence type="ECO:0000313" key="5">
    <source>
        <dbReference type="EMBL" id="EXV01693.1"/>
    </source>
</evidence>
<feature type="compositionally biased region" description="Polar residues" evidence="4">
    <location>
        <begin position="1"/>
        <end position="14"/>
    </location>
</feature>
<dbReference type="InterPro" id="IPR035987">
    <property type="entry name" value="Ribosomal_uS8_sf"/>
</dbReference>
<dbReference type="GO" id="GO:0005840">
    <property type="term" value="C:ribosome"/>
    <property type="evidence" value="ECO:0007669"/>
    <property type="project" value="UniProtKB-KW"/>
</dbReference>
<keyword evidence="2 5" id="KW-0689">Ribosomal protein</keyword>
<dbReference type="PANTHER" id="PTHR11758">
    <property type="entry name" value="40S RIBOSOMAL PROTEIN S15A"/>
    <property type="match status" value="1"/>
</dbReference>
<name>A0A0A1UWH7_9HYPO</name>
<reference evidence="5 6" key="1">
    <citation type="submission" date="2014-02" db="EMBL/GenBank/DDBJ databases">
        <title>The genome sequence of the entomopathogenic fungus Metarhizium robertsii ARSEF 2575.</title>
        <authorList>
            <person name="Giuliano Garisto Donzelli B."/>
            <person name="Roe B.A."/>
            <person name="Macmil S.L."/>
            <person name="Krasnoff S.B."/>
            <person name="Gibson D.M."/>
        </authorList>
    </citation>
    <scope>NUCLEOTIDE SEQUENCE [LARGE SCALE GENOMIC DNA]</scope>
    <source>
        <strain evidence="5 6">ARSEF 2575</strain>
    </source>
</reference>
<dbReference type="Gene3D" id="3.30.1370.30">
    <property type="match status" value="1"/>
</dbReference>
<keyword evidence="3" id="KW-0687">Ribonucleoprotein</keyword>
<organism evidence="5 6">
    <name type="scientific">Metarhizium robertsii</name>
    <dbReference type="NCBI Taxonomy" id="568076"/>
    <lineage>
        <taxon>Eukaryota</taxon>
        <taxon>Fungi</taxon>
        <taxon>Dikarya</taxon>
        <taxon>Ascomycota</taxon>
        <taxon>Pezizomycotina</taxon>
        <taxon>Sordariomycetes</taxon>
        <taxon>Hypocreomycetidae</taxon>
        <taxon>Hypocreales</taxon>
        <taxon>Clavicipitaceae</taxon>
        <taxon>Metarhizium</taxon>
    </lineage>
</organism>
<proteinExistence type="inferred from homology"/>
<evidence type="ECO:0000256" key="3">
    <source>
        <dbReference type="ARBA" id="ARBA00023274"/>
    </source>
</evidence>
<dbReference type="SUPFAM" id="SSF56047">
    <property type="entry name" value="Ribosomal protein S8"/>
    <property type="match status" value="1"/>
</dbReference>
<evidence type="ECO:0000256" key="1">
    <source>
        <dbReference type="ARBA" id="ARBA00006471"/>
    </source>
</evidence>
<dbReference type="InterPro" id="IPR000630">
    <property type="entry name" value="Ribosomal_uS8"/>
</dbReference>
<dbReference type="GO" id="GO:0003735">
    <property type="term" value="F:structural constituent of ribosome"/>
    <property type="evidence" value="ECO:0007669"/>
    <property type="project" value="InterPro"/>
</dbReference>
<comment type="caution">
    <text evidence="5">The sequence shown here is derived from an EMBL/GenBank/DDBJ whole genome shotgun (WGS) entry which is preliminary data.</text>
</comment>
<evidence type="ECO:0000313" key="6">
    <source>
        <dbReference type="Proteomes" id="UP000030151"/>
    </source>
</evidence>
<dbReference type="GO" id="GO:0006412">
    <property type="term" value="P:translation"/>
    <property type="evidence" value="ECO:0007669"/>
    <property type="project" value="InterPro"/>
</dbReference>
<dbReference type="HOGENOM" id="CLU_098428_1_1_1"/>
<dbReference type="EMBL" id="JELW01000007">
    <property type="protein sequence ID" value="EXV01693.1"/>
    <property type="molecule type" value="Genomic_DNA"/>
</dbReference>
<gene>
    <name evidence="5" type="ORF">X797_005210</name>
</gene>
<accession>A0A0A1UWH7</accession>